<keyword evidence="1" id="KW-0812">Transmembrane</keyword>
<sequence>MSEIAQKKDNFWLYVGCTIAALLIVITVVKQSEDDKFAPIKQQLEEETAQMNIRVLN</sequence>
<keyword evidence="1" id="KW-1133">Transmembrane helix</keyword>
<keyword evidence="1" id="KW-0472">Membrane</keyword>
<feature type="transmembrane region" description="Helical" evidence="1">
    <location>
        <begin position="12"/>
        <end position="29"/>
    </location>
</feature>
<organism evidence="2 3">
    <name type="scientific">Candidatus Methylobacter titanis</name>
    <dbReference type="NCBI Taxonomy" id="3053457"/>
    <lineage>
        <taxon>Bacteria</taxon>
        <taxon>Pseudomonadati</taxon>
        <taxon>Pseudomonadota</taxon>
        <taxon>Gammaproteobacteria</taxon>
        <taxon>Methylococcales</taxon>
        <taxon>Methylococcaceae</taxon>
        <taxon>Methylobacter</taxon>
    </lineage>
</organism>
<name>A0AA43TIX7_9GAMM</name>
<protein>
    <submittedName>
        <fullName evidence="2">Uncharacterized protein</fullName>
    </submittedName>
</protein>
<comment type="caution">
    <text evidence="2">The sequence shown here is derived from an EMBL/GenBank/DDBJ whole genome shotgun (WGS) entry which is preliminary data.</text>
</comment>
<evidence type="ECO:0000313" key="3">
    <source>
        <dbReference type="Proteomes" id="UP001160519"/>
    </source>
</evidence>
<evidence type="ECO:0000256" key="1">
    <source>
        <dbReference type="SAM" id="Phobius"/>
    </source>
</evidence>
<reference evidence="2" key="1">
    <citation type="submission" date="2023-01" db="EMBL/GenBank/DDBJ databases">
        <title>Biogeochemical cycle of methane in antarctic sediments.</title>
        <authorList>
            <person name="Roldan D.M."/>
            <person name="Menes R.J."/>
        </authorList>
    </citation>
    <scope>NUCLEOTIDE SEQUENCE [LARGE SCALE GENOMIC DNA]</scope>
    <source>
        <strain evidence="2">K-2018 MAG008</strain>
    </source>
</reference>
<dbReference type="Proteomes" id="UP001160519">
    <property type="component" value="Unassembled WGS sequence"/>
</dbReference>
<keyword evidence="3" id="KW-1185">Reference proteome</keyword>
<gene>
    <name evidence="2" type="ORF">PSU93_00970</name>
</gene>
<dbReference type="EMBL" id="JAQSDF010000001">
    <property type="protein sequence ID" value="MDI1229706.1"/>
    <property type="molecule type" value="Genomic_DNA"/>
</dbReference>
<evidence type="ECO:0000313" key="2">
    <source>
        <dbReference type="EMBL" id="MDI1229706.1"/>
    </source>
</evidence>
<proteinExistence type="predicted"/>
<dbReference type="AlphaFoldDB" id="A0AA43TIX7"/>
<accession>A0AA43TIX7</accession>